<dbReference type="InterPro" id="IPR006913">
    <property type="entry name" value="CENP-V/GFA"/>
</dbReference>
<dbReference type="Pfam" id="PF04828">
    <property type="entry name" value="GFA"/>
    <property type="match status" value="1"/>
</dbReference>
<keyword evidence="3" id="KW-0862">Zinc</keyword>
<reference evidence="7 8" key="1">
    <citation type="submission" date="2015-04" db="EMBL/GenBank/DDBJ databases">
        <title>Whole genome shotgun sequence of Sphingomonas changbaiensis NBRC 104936.</title>
        <authorList>
            <person name="Katano-Makiyama Y."/>
            <person name="Hosoyama A."/>
            <person name="Hashimoto M."/>
            <person name="Noguchi M."/>
            <person name="Tsuchikane K."/>
            <person name="Ohji S."/>
            <person name="Yamazoe A."/>
            <person name="Ichikawa N."/>
            <person name="Kimura A."/>
            <person name="Fujita N."/>
        </authorList>
    </citation>
    <scope>NUCLEOTIDE SEQUENCE [LARGE SCALE GENOMIC DNA]</scope>
    <source>
        <strain evidence="7 8">NBRC 104936</strain>
    </source>
</reference>
<dbReference type="OrthoDB" id="7186766at2"/>
<protein>
    <recommendedName>
        <fullName evidence="6">CENP-V/GFA domain-containing protein</fullName>
    </recommendedName>
</protein>
<keyword evidence="8" id="KW-1185">Reference proteome</keyword>
<dbReference type="STRING" id="1219043.SCH01S_21_00500"/>
<proteinExistence type="inferred from homology"/>
<feature type="domain" description="CENP-V/GFA" evidence="6">
    <location>
        <begin position="4"/>
        <end position="120"/>
    </location>
</feature>
<organism evidence="7 8">
    <name type="scientific">Sphingomonas changbaiensis NBRC 104936</name>
    <dbReference type="NCBI Taxonomy" id="1219043"/>
    <lineage>
        <taxon>Bacteria</taxon>
        <taxon>Pseudomonadati</taxon>
        <taxon>Pseudomonadota</taxon>
        <taxon>Alphaproteobacteria</taxon>
        <taxon>Sphingomonadales</taxon>
        <taxon>Sphingomonadaceae</taxon>
        <taxon>Sphingomonas</taxon>
    </lineage>
</organism>
<dbReference type="Gene3D" id="3.90.1590.10">
    <property type="entry name" value="glutathione-dependent formaldehyde- activating enzyme (gfa)"/>
    <property type="match status" value="1"/>
</dbReference>
<name>A0A0E9MMY5_9SPHN</name>
<feature type="region of interest" description="Disordered" evidence="5">
    <location>
        <begin position="131"/>
        <end position="151"/>
    </location>
</feature>
<dbReference type="Proteomes" id="UP000033202">
    <property type="component" value="Unassembled WGS sequence"/>
</dbReference>
<dbReference type="PANTHER" id="PTHR33337:SF40">
    <property type="entry name" value="CENP-V_GFA DOMAIN-CONTAINING PROTEIN-RELATED"/>
    <property type="match status" value="1"/>
</dbReference>
<evidence type="ECO:0000256" key="4">
    <source>
        <dbReference type="ARBA" id="ARBA00023239"/>
    </source>
</evidence>
<keyword evidence="4" id="KW-0456">Lyase</keyword>
<dbReference type="AlphaFoldDB" id="A0A0E9MMY5"/>
<dbReference type="InterPro" id="IPR011057">
    <property type="entry name" value="Mss4-like_sf"/>
</dbReference>
<evidence type="ECO:0000256" key="2">
    <source>
        <dbReference type="ARBA" id="ARBA00022723"/>
    </source>
</evidence>
<dbReference type="SUPFAM" id="SSF51316">
    <property type="entry name" value="Mss4-like"/>
    <property type="match status" value="1"/>
</dbReference>
<sequence length="151" mass="16528">MAEWTGGCACGTVRYRLNSAPSDAGWCHCRTCQLNSGSPAMAFATVPFDDYEIVKGTSSVSRFASSDFGWRIFCGECGTPLGMHVQHQPDTIDFSVATLDEPGRLAPGFHIFYASRIPWAEACDDLPRHDRFRPDTRGLSGTEPPLQTPLP</sequence>
<evidence type="ECO:0000313" key="8">
    <source>
        <dbReference type="Proteomes" id="UP000033202"/>
    </source>
</evidence>
<accession>A0A0E9MMY5</accession>
<gene>
    <name evidence="7" type="ORF">SCH01S_21_00500</name>
</gene>
<evidence type="ECO:0000313" key="7">
    <source>
        <dbReference type="EMBL" id="GAO38863.1"/>
    </source>
</evidence>
<dbReference type="RefSeq" id="WP_046347702.1">
    <property type="nucleotide sequence ID" value="NZ_BBWU01000021.1"/>
</dbReference>
<evidence type="ECO:0000259" key="6">
    <source>
        <dbReference type="PROSITE" id="PS51891"/>
    </source>
</evidence>
<dbReference type="PANTHER" id="PTHR33337">
    <property type="entry name" value="GFA DOMAIN-CONTAINING PROTEIN"/>
    <property type="match status" value="1"/>
</dbReference>
<keyword evidence="2" id="KW-0479">Metal-binding</keyword>
<evidence type="ECO:0000256" key="1">
    <source>
        <dbReference type="ARBA" id="ARBA00005495"/>
    </source>
</evidence>
<comment type="caution">
    <text evidence="7">The sequence shown here is derived from an EMBL/GenBank/DDBJ whole genome shotgun (WGS) entry which is preliminary data.</text>
</comment>
<dbReference type="EMBL" id="BBWU01000021">
    <property type="protein sequence ID" value="GAO38863.1"/>
    <property type="molecule type" value="Genomic_DNA"/>
</dbReference>
<dbReference type="PROSITE" id="PS51891">
    <property type="entry name" value="CENP_V_GFA"/>
    <property type="match status" value="1"/>
</dbReference>
<dbReference type="GO" id="GO:0016846">
    <property type="term" value="F:carbon-sulfur lyase activity"/>
    <property type="evidence" value="ECO:0007669"/>
    <property type="project" value="InterPro"/>
</dbReference>
<evidence type="ECO:0000256" key="3">
    <source>
        <dbReference type="ARBA" id="ARBA00022833"/>
    </source>
</evidence>
<evidence type="ECO:0000256" key="5">
    <source>
        <dbReference type="SAM" id="MobiDB-lite"/>
    </source>
</evidence>
<comment type="similarity">
    <text evidence="1">Belongs to the Gfa family.</text>
</comment>
<dbReference type="GO" id="GO:0046872">
    <property type="term" value="F:metal ion binding"/>
    <property type="evidence" value="ECO:0007669"/>
    <property type="project" value="UniProtKB-KW"/>
</dbReference>